<dbReference type="Proteomes" id="UP000261704">
    <property type="component" value="Chromosome"/>
</dbReference>
<dbReference type="SUPFAM" id="SSF55785">
    <property type="entry name" value="PYP-like sensor domain (PAS domain)"/>
    <property type="match status" value="1"/>
</dbReference>
<evidence type="ECO:0000313" key="4">
    <source>
        <dbReference type="Proteomes" id="UP000261704"/>
    </source>
</evidence>
<evidence type="ECO:0000256" key="1">
    <source>
        <dbReference type="SAM" id="MobiDB-lite"/>
    </source>
</evidence>
<organism evidence="3 4">
    <name type="scientific">Profundibacter amoris</name>
    <dbReference type="NCBI Taxonomy" id="2171755"/>
    <lineage>
        <taxon>Bacteria</taxon>
        <taxon>Pseudomonadati</taxon>
        <taxon>Pseudomonadota</taxon>
        <taxon>Alphaproteobacteria</taxon>
        <taxon>Rhodobacterales</taxon>
        <taxon>Paracoccaceae</taxon>
        <taxon>Profundibacter</taxon>
    </lineage>
</organism>
<dbReference type="AlphaFoldDB" id="A0A347UHB1"/>
<feature type="region of interest" description="Disordered" evidence="1">
    <location>
        <begin position="410"/>
        <end position="430"/>
    </location>
</feature>
<feature type="domain" description="PAS fold-3" evidence="2">
    <location>
        <begin position="42"/>
        <end position="107"/>
    </location>
</feature>
<dbReference type="CDD" id="cd00130">
    <property type="entry name" value="PAS"/>
    <property type="match status" value="1"/>
</dbReference>
<feature type="compositionally biased region" description="Basic and acidic residues" evidence="1">
    <location>
        <begin position="421"/>
        <end position="430"/>
    </location>
</feature>
<evidence type="ECO:0000259" key="2">
    <source>
        <dbReference type="Pfam" id="PF08447"/>
    </source>
</evidence>
<dbReference type="Gene3D" id="3.30.450.20">
    <property type="entry name" value="PAS domain"/>
    <property type="match status" value="1"/>
</dbReference>
<dbReference type="OrthoDB" id="266313at2"/>
<dbReference type="KEGG" id="pamo:BAR1_10045"/>
<dbReference type="Pfam" id="PF08447">
    <property type="entry name" value="PAS_3"/>
    <property type="match status" value="1"/>
</dbReference>
<evidence type="ECO:0000313" key="3">
    <source>
        <dbReference type="EMBL" id="AXX98239.1"/>
    </source>
</evidence>
<name>A0A347UHB1_9RHOB</name>
<dbReference type="InterPro" id="IPR013655">
    <property type="entry name" value="PAS_fold_3"/>
</dbReference>
<reference evidence="3 4" key="1">
    <citation type="submission" date="2018-09" db="EMBL/GenBank/DDBJ databases">
        <title>Profundibacter amoris BAR1 gen. nov., sp. nov., a new member of the Roseobacter clade isolated at Lokis Castle Vent Field on the Arctic Mid-Oceanic Ridge.</title>
        <authorList>
            <person name="Le Moine Bauer S."/>
            <person name="Sjoeberg A.G."/>
            <person name="L'Haridon S."/>
            <person name="Stokke R."/>
            <person name="Roalkvam I."/>
            <person name="Steen I.H."/>
            <person name="Dahle H."/>
        </authorList>
    </citation>
    <scope>NUCLEOTIDE SEQUENCE [LARGE SCALE GENOMIC DNA]</scope>
    <source>
        <strain evidence="3 4">BAR1</strain>
    </source>
</reference>
<proteinExistence type="predicted"/>
<dbReference type="InterPro" id="IPR000014">
    <property type="entry name" value="PAS"/>
</dbReference>
<dbReference type="EMBL" id="CP032125">
    <property type="protein sequence ID" value="AXX98239.1"/>
    <property type="molecule type" value="Genomic_DNA"/>
</dbReference>
<accession>A0A347UHB1</accession>
<dbReference type="RefSeq" id="WP_118942895.1">
    <property type="nucleotide sequence ID" value="NZ_CP032125.1"/>
</dbReference>
<dbReference type="InterPro" id="IPR035965">
    <property type="entry name" value="PAS-like_dom_sf"/>
</dbReference>
<gene>
    <name evidence="3" type="ORF">BAR1_10045</name>
</gene>
<keyword evidence="4" id="KW-1185">Reference proteome</keyword>
<sequence length="430" mass="48100">MGFVEKRNVYRPATGEAPFGFDEIFFSRTDQRGVIECGNYVFKRVSGYGWDDLIGAPHKRIRHPDMPKGVFWLFWETLKAGEPIGAYVKNKAKDGLYYWVYAVALPFQGGFLSIRIKPASDLFETIKQEYEVLREAEENGGLTPEGSAAQLVQRIGDLGYSDYRAFESDALTRELAARDIKVNKKIDPEVEKFTEMADAASALKTETISLSDGFHAVSTVPTNMRIIASRLEPSGGAVSALSQNYWSMSEEMAQWFRRYVTNSDSDFATMCDTLAQCRFLLGMAHMLREMSTSFSLERRALGGCDLKAEQQQMVNLATISTRKAMEGLNEVSEVALRISRAVAVMRRFTLGLSSTRVMCNIESARLSKGGESLNYVITQLAGFQTNVDDQLERIEDLSLSIQRNADALMAKGNGPKRRPPIKSENRETSI</sequence>
<protein>
    <submittedName>
        <fullName evidence="3">Chemotaxis protein</fullName>
    </submittedName>
</protein>